<dbReference type="GO" id="GO:0006730">
    <property type="term" value="P:one-carbon metabolic process"/>
    <property type="evidence" value="ECO:0007669"/>
    <property type="project" value="UniProtKB-KW"/>
</dbReference>
<dbReference type="EMBL" id="CP016364">
    <property type="protein sequence ID" value="APG47482.1"/>
    <property type="molecule type" value="Genomic_DNA"/>
</dbReference>
<proteinExistence type="inferred from homology"/>
<dbReference type="CDD" id="cd00209">
    <property type="entry name" value="DHFR"/>
    <property type="match status" value="1"/>
</dbReference>
<evidence type="ECO:0000259" key="10">
    <source>
        <dbReference type="PROSITE" id="PS51330"/>
    </source>
</evidence>
<dbReference type="KEGG" id="php:PhaeoP97_02082"/>
<accession>A0A1L3I5Z8</accession>
<evidence type="ECO:0000313" key="11">
    <source>
        <dbReference type="EMBL" id="APG47482.1"/>
    </source>
</evidence>
<dbReference type="SUPFAM" id="SSF53597">
    <property type="entry name" value="Dihydrofolate reductase-like"/>
    <property type="match status" value="1"/>
</dbReference>
<dbReference type="EC" id="1.5.1.3" evidence="3 8"/>
<dbReference type="InterPro" id="IPR001796">
    <property type="entry name" value="DHFR_dom"/>
</dbReference>
<dbReference type="GO" id="GO:0046655">
    <property type="term" value="P:folic acid metabolic process"/>
    <property type="evidence" value="ECO:0007669"/>
    <property type="project" value="TreeGrafter"/>
</dbReference>
<reference evidence="12" key="1">
    <citation type="submission" date="2016-07" db="EMBL/GenBank/DDBJ databases">
        <title>Phaeobacter portensis sp. nov., a tropodithietic acid producing bacterium isolated from a German harbor.</title>
        <authorList>
            <person name="Freese H.M."/>
            <person name="Bunk B."/>
            <person name="Breider S."/>
            <person name="Brinkhoff T."/>
        </authorList>
    </citation>
    <scope>NUCLEOTIDE SEQUENCE [LARGE SCALE GENOMIC DNA]</scope>
    <source>
        <strain evidence="12">P97</strain>
    </source>
</reference>
<comment type="function">
    <text evidence="7 8">Key enzyme in folate metabolism. Catalyzes an essential reaction for de novo glycine and purine synthesis, and for DNA precursor synthesis.</text>
</comment>
<dbReference type="PRINTS" id="PR00070">
    <property type="entry name" value="DHFR"/>
</dbReference>
<dbReference type="PANTHER" id="PTHR48069">
    <property type="entry name" value="DIHYDROFOLATE REDUCTASE"/>
    <property type="match status" value="1"/>
</dbReference>
<keyword evidence="4 8" id="KW-0554">One-carbon metabolism</keyword>
<dbReference type="InterPro" id="IPR024072">
    <property type="entry name" value="DHFR-like_dom_sf"/>
</dbReference>
<dbReference type="GO" id="GO:0046452">
    <property type="term" value="P:dihydrofolate metabolic process"/>
    <property type="evidence" value="ECO:0007669"/>
    <property type="project" value="TreeGrafter"/>
</dbReference>
<protein>
    <recommendedName>
        <fullName evidence="3 8">Dihydrofolate reductase</fullName>
        <ecNumber evidence="3 8">1.5.1.3</ecNumber>
    </recommendedName>
</protein>
<evidence type="ECO:0000256" key="6">
    <source>
        <dbReference type="ARBA" id="ARBA00023002"/>
    </source>
</evidence>
<dbReference type="GO" id="GO:0004146">
    <property type="term" value="F:dihydrofolate reductase activity"/>
    <property type="evidence" value="ECO:0007669"/>
    <property type="project" value="UniProtKB-EC"/>
</dbReference>
<sequence>MITLIVARDQNGAIGKDNTIPWHAPEDLKSFQRETLGGALIMGRNTWDSLPVKPLKNRLNLVVSSDPEVADLVYPSIEAALAEARAQGYHRIYGIGGAGIYKGMMEAADRMLITEVETEVEGADTYFPKFRAGEWGIASQTEIRSEAPACVVVEYLRR</sequence>
<evidence type="ECO:0000256" key="1">
    <source>
        <dbReference type="ARBA" id="ARBA00004903"/>
    </source>
</evidence>
<evidence type="ECO:0000313" key="12">
    <source>
        <dbReference type="Proteomes" id="UP000183859"/>
    </source>
</evidence>
<dbReference type="InterPro" id="IPR012259">
    <property type="entry name" value="DHFR"/>
</dbReference>
<dbReference type="GO" id="GO:0050661">
    <property type="term" value="F:NADP binding"/>
    <property type="evidence" value="ECO:0007669"/>
    <property type="project" value="InterPro"/>
</dbReference>
<evidence type="ECO:0000256" key="5">
    <source>
        <dbReference type="ARBA" id="ARBA00022857"/>
    </source>
</evidence>
<dbReference type="RefSeq" id="WP_072504980.1">
    <property type="nucleotide sequence ID" value="NZ_CP016364.1"/>
</dbReference>
<dbReference type="Gene3D" id="3.40.430.10">
    <property type="entry name" value="Dihydrofolate Reductase, subunit A"/>
    <property type="match status" value="1"/>
</dbReference>
<keyword evidence="5 8" id="KW-0521">NADP</keyword>
<comment type="pathway">
    <text evidence="1 8">Cofactor biosynthesis; tetrahydrofolate biosynthesis; 5,6,7,8-tetrahydrofolate from 7,8-dihydrofolate: step 1/1.</text>
</comment>
<dbReference type="InterPro" id="IPR017925">
    <property type="entry name" value="DHFR_CS"/>
</dbReference>
<dbReference type="PROSITE" id="PS00075">
    <property type="entry name" value="DHFR_1"/>
    <property type="match status" value="1"/>
</dbReference>
<dbReference type="Proteomes" id="UP000183859">
    <property type="component" value="Chromosome"/>
</dbReference>
<evidence type="ECO:0000256" key="8">
    <source>
        <dbReference type="PIRNR" id="PIRNR000194"/>
    </source>
</evidence>
<dbReference type="PROSITE" id="PS51330">
    <property type="entry name" value="DHFR_2"/>
    <property type="match status" value="1"/>
</dbReference>
<dbReference type="STRING" id="1844006.PhaeoP97_02082"/>
<evidence type="ECO:0000256" key="4">
    <source>
        <dbReference type="ARBA" id="ARBA00022563"/>
    </source>
</evidence>
<feature type="domain" description="DHFR" evidence="10">
    <location>
        <begin position="1"/>
        <end position="157"/>
    </location>
</feature>
<dbReference type="PANTHER" id="PTHR48069:SF3">
    <property type="entry name" value="DIHYDROFOLATE REDUCTASE"/>
    <property type="match status" value="1"/>
</dbReference>
<organism evidence="11 12">
    <name type="scientific">Phaeobacter porticola</name>
    <dbReference type="NCBI Taxonomy" id="1844006"/>
    <lineage>
        <taxon>Bacteria</taxon>
        <taxon>Pseudomonadati</taxon>
        <taxon>Pseudomonadota</taxon>
        <taxon>Alphaproteobacteria</taxon>
        <taxon>Rhodobacterales</taxon>
        <taxon>Roseobacteraceae</taxon>
        <taxon>Phaeobacter</taxon>
    </lineage>
</organism>
<dbReference type="OrthoDB" id="9804315at2"/>
<comment type="catalytic activity">
    <reaction evidence="8">
        <text>(6S)-5,6,7,8-tetrahydrofolate + NADP(+) = 7,8-dihydrofolate + NADPH + H(+)</text>
        <dbReference type="Rhea" id="RHEA:15009"/>
        <dbReference type="ChEBI" id="CHEBI:15378"/>
        <dbReference type="ChEBI" id="CHEBI:57451"/>
        <dbReference type="ChEBI" id="CHEBI:57453"/>
        <dbReference type="ChEBI" id="CHEBI:57783"/>
        <dbReference type="ChEBI" id="CHEBI:58349"/>
        <dbReference type="EC" id="1.5.1.3"/>
    </reaction>
</comment>
<dbReference type="Pfam" id="PF00186">
    <property type="entry name" value="DHFR_1"/>
    <property type="match status" value="1"/>
</dbReference>
<dbReference type="UniPathway" id="UPA00077">
    <property type="reaction ID" value="UER00158"/>
</dbReference>
<gene>
    <name evidence="11" type="primary">folA</name>
    <name evidence="11" type="ORF">PhaeoP97_02082</name>
</gene>
<dbReference type="GO" id="GO:0046654">
    <property type="term" value="P:tetrahydrofolate biosynthetic process"/>
    <property type="evidence" value="ECO:0007669"/>
    <property type="project" value="UniProtKB-UniPathway"/>
</dbReference>
<evidence type="ECO:0000256" key="3">
    <source>
        <dbReference type="ARBA" id="ARBA00012856"/>
    </source>
</evidence>
<evidence type="ECO:0000256" key="2">
    <source>
        <dbReference type="ARBA" id="ARBA00009539"/>
    </source>
</evidence>
<name>A0A1L3I5Z8_9RHOB</name>
<dbReference type="PIRSF" id="PIRSF000194">
    <property type="entry name" value="DHFR"/>
    <property type="match status" value="1"/>
</dbReference>
<evidence type="ECO:0000256" key="7">
    <source>
        <dbReference type="ARBA" id="ARBA00025067"/>
    </source>
</evidence>
<comment type="similarity">
    <text evidence="2 8 9">Belongs to the dihydrofolate reductase family.</text>
</comment>
<keyword evidence="6 8" id="KW-0560">Oxidoreductase</keyword>
<evidence type="ECO:0000256" key="9">
    <source>
        <dbReference type="RuleBase" id="RU004474"/>
    </source>
</evidence>
<keyword evidence="12" id="KW-1185">Reference proteome</keyword>
<dbReference type="AlphaFoldDB" id="A0A1L3I5Z8"/>